<evidence type="ECO:0000313" key="2">
    <source>
        <dbReference type="Proteomes" id="UP000629098"/>
    </source>
</evidence>
<name>A0A8J7CGA0_9CYAN</name>
<dbReference type="GO" id="GO:0006808">
    <property type="term" value="P:regulation of nitrogen utilization"/>
    <property type="evidence" value="ECO:0007669"/>
    <property type="project" value="InterPro"/>
</dbReference>
<organism evidence="1 2">
    <name type="scientific">Iningainema tapete BLCC-T55</name>
    <dbReference type="NCBI Taxonomy" id="2748662"/>
    <lineage>
        <taxon>Bacteria</taxon>
        <taxon>Bacillati</taxon>
        <taxon>Cyanobacteriota</taxon>
        <taxon>Cyanophyceae</taxon>
        <taxon>Nostocales</taxon>
        <taxon>Scytonemataceae</taxon>
        <taxon>Iningainema tapete</taxon>
    </lineage>
</organism>
<proteinExistence type="predicted"/>
<dbReference type="Gene3D" id="3.30.70.120">
    <property type="match status" value="1"/>
</dbReference>
<dbReference type="Pfam" id="PF00543">
    <property type="entry name" value="P-II"/>
    <property type="match status" value="1"/>
</dbReference>
<dbReference type="RefSeq" id="WP_190835144.1">
    <property type="nucleotide sequence ID" value="NZ_CAWPPI010000086.1"/>
</dbReference>
<keyword evidence="2" id="KW-1185">Reference proteome</keyword>
<evidence type="ECO:0000313" key="1">
    <source>
        <dbReference type="EMBL" id="MBD2776100.1"/>
    </source>
</evidence>
<dbReference type="AlphaFoldDB" id="A0A8J7CGA0"/>
<accession>A0A8J7CGA0</accession>
<dbReference type="InterPro" id="IPR015867">
    <property type="entry name" value="N-reg_PII/ATP_PRibTrfase_C"/>
</dbReference>
<gene>
    <name evidence="1" type="ORF">ICL16_29585</name>
</gene>
<protein>
    <submittedName>
        <fullName evidence="1">P-II family nitrogen regulator</fullName>
    </submittedName>
</protein>
<dbReference type="SUPFAM" id="SSF54913">
    <property type="entry name" value="GlnB-like"/>
    <property type="match status" value="1"/>
</dbReference>
<dbReference type="Proteomes" id="UP000629098">
    <property type="component" value="Unassembled WGS sequence"/>
</dbReference>
<dbReference type="InterPro" id="IPR011322">
    <property type="entry name" value="N-reg_PII-like_a/b"/>
</dbReference>
<reference evidence="1" key="1">
    <citation type="submission" date="2020-09" db="EMBL/GenBank/DDBJ databases">
        <title>Iningainema tapete sp. nov. (Scytonemataceae, Cyanobacteria) from greenhouses in central Florida (USA) produces two types of nodularin with biosynthetic potential for microcystin-LR and anabaenopeptins.</title>
        <authorList>
            <person name="Berthold D.E."/>
            <person name="Lefler F.W."/>
            <person name="Huang I.-S."/>
            <person name="Abdulla H."/>
            <person name="Zimba P.V."/>
            <person name="Laughinghouse H.D. IV."/>
        </authorList>
    </citation>
    <scope>NUCLEOTIDE SEQUENCE</scope>
    <source>
        <strain evidence="1">BLCCT55</strain>
    </source>
</reference>
<dbReference type="InterPro" id="IPR002187">
    <property type="entry name" value="N-reg_PII"/>
</dbReference>
<sequence>MHTVKRIEVIANSFELGKILDGLKQGDVTGYLVIRNVAGQGLGDNTEDLNMTMLDNVYVVAFCTPEKIKKAVEIIRPILNKFGGTCYVSDAMEIRSLRCVASL</sequence>
<dbReference type="EMBL" id="JACXAE010000086">
    <property type="protein sequence ID" value="MBD2776100.1"/>
    <property type="molecule type" value="Genomic_DNA"/>
</dbReference>
<dbReference type="GO" id="GO:0030234">
    <property type="term" value="F:enzyme regulator activity"/>
    <property type="evidence" value="ECO:0007669"/>
    <property type="project" value="InterPro"/>
</dbReference>
<comment type="caution">
    <text evidence="1">The sequence shown here is derived from an EMBL/GenBank/DDBJ whole genome shotgun (WGS) entry which is preliminary data.</text>
</comment>